<keyword evidence="10" id="KW-0812">Transmembrane</keyword>
<evidence type="ECO:0000256" key="6">
    <source>
        <dbReference type="ARBA" id="ARBA00023212"/>
    </source>
</evidence>
<evidence type="ECO:0000256" key="3">
    <source>
        <dbReference type="ARBA" id="ARBA00022574"/>
    </source>
</evidence>
<organism evidence="11 12">
    <name type="scientific">Microctonus aethiopoides</name>
    <dbReference type="NCBI Taxonomy" id="144406"/>
    <lineage>
        <taxon>Eukaryota</taxon>
        <taxon>Metazoa</taxon>
        <taxon>Ecdysozoa</taxon>
        <taxon>Arthropoda</taxon>
        <taxon>Hexapoda</taxon>
        <taxon>Insecta</taxon>
        <taxon>Pterygota</taxon>
        <taxon>Neoptera</taxon>
        <taxon>Endopterygota</taxon>
        <taxon>Hymenoptera</taxon>
        <taxon>Apocrita</taxon>
        <taxon>Ichneumonoidea</taxon>
        <taxon>Braconidae</taxon>
        <taxon>Euphorinae</taxon>
        <taxon>Microctonus</taxon>
    </lineage>
</organism>
<dbReference type="PANTHER" id="PTHR14885">
    <property type="entry name" value="CILIA- AND FLAGELLA-ASSOCIATED PROTEIN 43-RELATED"/>
    <property type="match status" value="1"/>
</dbReference>
<comment type="subcellular location">
    <subcellularLocation>
        <location evidence="1">Cytoplasm</location>
        <location evidence="1">Cytoskeleton</location>
        <location evidence="1">Cilium axoneme</location>
    </subcellularLocation>
</comment>
<comment type="caution">
    <text evidence="11">The sequence shown here is derived from an EMBL/GenBank/DDBJ whole genome shotgun (WGS) entry which is preliminary data.</text>
</comment>
<keyword evidence="10" id="KW-1133">Transmembrane helix</keyword>
<evidence type="ECO:0000313" key="11">
    <source>
        <dbReference type="EMBL" id="KAK0178330.1"/>
    </source>
</evidence>
<keyword evidence="3" id="KW-0853">WD repeat</keyword>
<evidence type="ECO:0000256" key="4">
    <source>
        <dbReference type="ARBA" id="ARBA00022737"/>
    </source>
</evidence>
<keyword evidence="12" id="KW-1185">Reference proteome</keyword>
<dbReference type="Pfam" id="PF25828">
    <property type="entry name" value="CC_Cfap43"/>
    <property type="match status" value="1"/>
</dbReference>
<comment type="similarity">
    <text evidence="8">Belongs to the CFAP43 family.</text>
</comment>
<dbReference type="InterPro" id="IPR036322">
    <property type="entry name" value="WD40_repeat_dom_sf"/>
</dbReference>
<reference evidence="11" key="1">
    <citation type="journal article" date="2023" name="bioRxiv">
        <title>Scaffold-level genome assemblies of two parasitoid biocontrol wasps reveal the parthenogenesis mechanism and an associated novel virus.</title>
        <authorList>
            <person name="Inwood S."/>
            <person name="Skelly J."/>
            <person name="Guhlin J."/>
            <person name="Harrop T."/>
            <person name="Goldson S."/>
            <person name="Dearden P."/>
        </authorList>
    </citation>
    <scope>NUCLEOTIDE SEQUENCE</scope>
    <source>
        <strain evidence="11">Irish</strain>
        <tissue evidence="11">Whole body</tissue>
    </source>
</reference>
<evidence type="ECO:0000256" key="7">
    <source>
        <dbReference type="ARBA" id="ARBA00023273"/>
    </source>
</evidence>
<reference evidence="11" key="2">
    <citation type="submission" date="2023-03" db="EMBL/GenBank/DDBJ databases">
        <authorList>
            <person name="Inwood S.N."/>
            <person name="Skelly J.G."/>
            <person name="Guhlin J."/>
            <person name="Harrop T.W.R."/>
            <person name="Goldson S.G."/>
            <person name="Dearden P.K."/>
        </authorList>
    </citation>
    <scope>NUCLEOTIDE SEQUENCE</scope>
    <source>
        <strain evidence="11">Irish</strain>
        <tissue evidence="11">Whole body</tissue>
    </source>
</reference>
<dbReference type="Gene3D" id="2.130.10.10">
    <property type="entry name" value="YVTN repeat-like/Quinoprotein amine dehydrogenase"/>
    <property type="match status" value="2"/>
</dbReference>
<evidence type="ECO:0000256" key="10">
    <source>
        <dbReference type="SAM" id="Phobius"/>
    </source>
</evidence>
<gene>
    <name evidence="11" type="ORF">PV328_002290</name>
</gene>
<dbReference type="SUPFAM" id="SSF50978">
    <property type="entry name" value="WD40 repeat-like"/>
    <property type="match status" value="2"/>
</dbReference>
<keyword evidence="7" id="KW-0966">Cell projection</keyword>
<dbReference type="EMBL" id="JAQQBS010000001">
    <property type="protein sequence ID" value="KAK0178330.1"/>
    <property type="molecule type" value="Genomic_DNA"/>
</dbReference>
<keyword evidence="10" id="KW-0472">Membrane</keyword>
<protein>
    <recommendedName>
        <fullName evidence="9">Cilia- and flagella-associated protein 43</fullName>
    </recommendedName>
</protein>
<dbReference type="Proteomes" id="UP001168990">
    <property type="component" value="Unassembled WGS sequence"/>
</dbReference>
<evidence type="ECO:0000256" key="1">
    <source>
        <dbReference type="ARBA" id="ARBA00004430"/>
    </source>
</evidence>
<sequence>MKWESAWIRGGRIKEVVWLNSEIIVWCSGIHIIFFHLINEEETIFSCPPSVDGVCCIAGHSTIPLIAFAEMSRHPRILIYSYPDMEEISKCCGGPESGYLAMAFGSSEYLISLGSCPIYPIIIWNWKNGTQLHFISSPIHDLYGQMIRVSLCQPMLLAQLGRDSGKLFVWSVITTSTIVMSYKEIILPNKATAVYVDWSLHKSAPQLVIADEHGHVYISNKDGSEVNRVVFSQRCGACLDYGIPIVCWFQDGIVLKTTFCQIRYFKKNTQNILRREQYIESKLKPYIITVNPFKSDELFYFTEEGFLMQLNLSISNENNLKVDKKFDLGDIYIFIDFIYPWAHDLIIIDMNFKINIVDVTNGTKVGTLNLKTEGKINYLLSHPDFPLVALITTNGELFIVTVHERHNPSVLFKYQLQTEPLDFLKFSQCGRHLIVGEKTSGICFCITSKSDNLFSKIYQLNVEREIVDVAFYDENGVLKVMVLILSSTISFIGNYIFIYKLLPNEENFIQTKIITQLPKFYQRLHYAPENSKILVATPYLSRQIHFFDRTSEMKMNLIHAVRATGQQVRGIKIHTNRRCITTSGIDGVVTVVIGQTDTETPNILSTHHRKDLGISKAICSPSGKMVIALGRNGSVVCVKLKLNEKHFIKDEVERQKLINSDYKNLNENIFRYLSGPCQIIPSEIDNAKTWTDWMNQQMFLKEEEKCREKKLDIIKRLNVIKVKIQKMLDENEKSPDIQKLFIAEFDLAILSRKQKMKLAKEERKDIRLQLEFECASMDKVSDWIKRIFWDPLKVLPKSIFSIFGDKEITNYPTTLDDPQQKQMIAAWNDYYVNTNTKAEYLSPELELCLLIKNRYKPTRMDEKSVSFIDSILTDDEEYENEDENETEKQACEGNTTYKFIEPSSKYSQFEDYSFQQFISMSSDMASDIQQLKNYFNSLFERIYEVKQQELALFCERNKKIHYINSELKSLFNQTVSEMIIDPEWRYQEHPETIITVTDDEVMAEPYVSVSQQELAKKQAEETEKKRLLSLEDNFREKALLEMMDGVLEVRWENTIKRDISKPECMLTKSPNDYNVEDILAVQKYENDVQTLIQEREKYRIILEADYSKTIKILREEVEKFDSSLQEFSLTKMKIESAIQQLNLIRARGYIKAFHRLEKHQIINECKQKIVDKENQMQKILEQNHFLHSLLPDLKSHREQLLAKEKMMLKKAKKEFRFLSEVVIELLRQQYKKRPKVVINNASARDFLELGNCVITNTNSKILNYQCAEYLAGVKANDIQPSDLLELIRPHDWSHLIKVRRDKIELEMNLKANWAEINEIECGITENNKNIEKLEGNICDLNDHLRQINQDQLVFDINSEIQLVLTMGQVEIDQSRRIEETKNAVLMPIKEIQKINDKVLEAADKKLKSMKRSIKFNKGYSLKEWQYNCMKMTIANLTDDLHEIQKFPVTKDIRVYLKRQEMGLKDDKTFEQLERQFLATETILQKSLNHWVINLEDIESKIETIKRKNYALDTEITNMNVDRWEMALKRDLEAEDRDKKFNERKLALLLRRSKLVLKIQQEYAENLSLKNEYEFLLSQKYPGLSFKALGDKCSAEKC</sequence>
<keyword evidence="2" id="KW-0963">Cytoplasm</keyword>
<accession>A0AA39KYE8</accession>
<proteinExistence type="inferred from homology"/>
<dbReference type="PANTHER" id="PTHR14885:SF1">
    <property type="entry name" value="CILIA- AND FLAGELLA-ASSOCIATED PROTEIN 43"/>
    <property type="match status" value="1"/>
</dbReference>
<dbReference type="GO" id="GO:0060271">
    <property type="term" value="P:cilium assembly"/>
    <property type="evidence" value="ECO:0007669"/>
    <property type="project" value="TreeGrafter"/>
</dbReference>
<dbReference type="GO" id="GO:0005930">
    <property type="term" value="C:axoneme"/>
    <property type="evidence" value="ECO:0007669"/>
    <property type="project" value="UniProtKB-SubCell"/>
</dbReference>
<keyword evidence="5" id="KW-0175">Coiled coil</keyword>
<name>A0AA39KYE8_9HYME</name>
<dbReference type="InterPro" id="IPR015943">
    <property type="entry name" value="WD40/YVTN_repeat-like_dom_sf"/>
</dbReference>
<feature type="transmembrane region" description="Helical" evidence="10">
    <location>
        <begin position="16"/>
        <end position="38"/>
    </location>
</feature>
<keyword evidence="6" id="KW-0206">Cytoskeleton</keyword>
<evidence type="ECO:0000256" key="2">
    <source>
        <dbReference type="ARBA" id="ARBA00022490"/>
    </source>
</evidence>
<evidence type="ECO:0000313" key="12">
    <source>
        <dbReference type="Proteomes" id="UP001168990"/>
    </source>
</evidence>
<evidence type="ECO:0000256" key="9">
    <source>
        <dbReference type="ARBA" id="ARBA00023662"/>
    </source>
</evidence>
<evidence type="ECO:0000256" key="5">
    <source>
        <dbReference type="ARBA" id="ARBA00023054"/>
    </source>
</evidence>
<keyword evidence="4" id="KW-0677">Repeat</keyword>
<dbReference type="GO" id="GO:0003341">
    <property type="term" value="P:cilium movement"/>
    <property type="evidence" value="ECO:0007669"/>
    <property type="project" value="UniProtKB-ARBA"/>
</dbReference>
<evidence type="ECO:0000256" key="8">
    <source>
        <dbReference type="ARBA" id="ARBA00023605"/>
    </source>
</evidence>